<protein>
    <submittedName>
        <fullName evidence="2">Uncharacterized protein</fullName>
    </submittedName>
</protein>
<evidence type="ECO:0000256" key="1">
    <source>
        <dbReference type="SAM" id="MobiDB-lite"/>
    </source>
</evidence>
<reference evidence="2" key="1">
    <citation type="journal article" date="2019" name="Sci. Rep.">
        <title>Draft genome of Tanacetum cinerariifolium, the natural source of mosquito coil.</title>
        <authorList>
            <person name="Yamashiro T."/>
            <person name="Shiraishi A."/>
            <person name="Satake H."/>
            <person name="Nakayama K."/>
        </authorList>
    </citation>
    <scope>NUCLEOTIDE SEQUENCE</scope>
</reference>
<proteinExistence type="predicted"/>
<accession>A0A6L2LKN0</accession>
<organism evidence="2">
    <name type="scientific">Tanacetum cinerariifolium</name>
    <name type="common">Dalmatian daisy</name>
    <name type="synonym">Chrysanthemum cinerariifolium</name>
    <dbReference type="NCBI Taxonomy" id="118510"/>
    <lineage>
        <taxon>Eukaryota</taxon>
        <taxon>Viridiplantae</taxon>
        <taxon>Streptophyta</taxon>
        <taxon>Embryophyta</taxon>
        <taxon>Tracheophyta</taxon>
        <taxon>Spermatophyta</taxon>
        <taxon>Magnoliopsida</taxon>
        <taxon>eudicotyledons</taxon>
        <taxon>Gunneridae</taxon>
        <taxon>Pentapetalae</taxon>
        <taxon>asterids</taxon>
        <taxon>campanulids</taxon>
        <taxon>Asterales</taxon>
        <taxon>Asteraceae</taxon>
        <taxon>Asteroideae</taxon>
        <taxon>Anthemideae</taxon>
        <taxon>Anthemidinae</taxon>
        <taxon>Tanacetum</taxon>
    </lineage>
</organism>
<dbReference type="EMBL" id="BKCJ010004656">
    <property type="protein sequence ID" value="GEU62333.1"/>
    <property type="molecule type" value="Genomic_DNA"/>
</dbReference>
<evidence type="ECO:0000313" key="2">
    <source>
        <dbReference type="EMBL" id="GEU62333.1"/>
    </source>
</evidence>
<comment type="caution">
    <text evidence="2">The sequence shown here is derived from an EMBL/GenBank/DDBJ whole genome shotgun (WGS) entry which is preliminary data.</text>
</comment>
<feature type="region of interest" description="Disordered" evidence="1">
    <location>
        <begin position="308"/>
        <end position="349"/>
    </location>
</feature>
<dbReference type="AlphaFoldDB" id="A0A6L2LKN0"/>
<feature type="compositionally biased region" description="Basic and acidic residues" evidence="1">
    <location>
        <begin position="320"/>
        <end position="336"/>
    </location>
</feature>
<dbReference type="PANTHER" id="PTHR48462:SF1">
    <property type="entry name" value="PROTEIN, PUTATIVE-RELATED"/>
    <property type="match status" value="1"/>
</dbReference>
<sequence>MEDHTSDCLRVVPISGLGQTMNGRTYRIYGDHVMSCVSIVGIKHRHNIVRDTLVVRCFWSRISAGKEVDIGLSDGRDKTLHPADMMADFVPGRAVIDATKCKHVKYEAKCTNIGYGFLPFSFSSIRELEEDAITLLKRIRKFSVAQDIGTRAAVHIFNRATTKVKKVNDQEQIQALVDKTKVIIMENSIRSDLRFDDVEGTACLINEEIFEGLARMGAKTTACNEFNSTMASAIICLADNQKLNFSKYIFDNMVKRLEGGVKFYLFLRFLQVFLDKQIEGMARYKELCIISSHTKKIFANMRRIGAGFSGKKQQSRKKQRMEAEVSHDKSEDEDHVLTPSSDPLPSGLGRLKKFGSVRRVKSSMEKDDLGAQEDASKQRRMIEEIDQNADIALDDETQGRTNDDEMFRVDDLEGEEVVMETTTGVKDSAAPTTDVTKDEVTMAQALDALKSTKPKVVVQEQEMSATIPAAATIVTTAVPTLRAKGIIFHEQKQSQIPTVSSSKDKGKAKMIEPEVPFKRKEQMRIDEEYARMLEAEEQETTRLSRAQQDEEANNSWDNMEAMMDADRLLAEKLQAREKEEFFEVKKARLLDELIEKKETLCCLESSREEKQTTHQN</sequence>
<gene>
    <name evidence="2" type="ORF">Tci_034311</name>
</gene>
<dbReference type="PANTHER" id="PTHR48462">
    <property type="entry name" value="PROTEIN, PUTATIVE-RELATED"/>
    <property type="match status" value="1"/>
</dbReference>
<name>A0A6L2LKN0_TANCI</name>
<feature type="region of interest" description="Disordered" evidence="1">
    <location>
        <begin position="536"/>
        <end position="556"/>
    </location>
</feature>